<keyword evidence="3" id="KW-1185">Reference proteome</keyword>
<name>A0A2H1EB93_9FLAO</name>
<accession>A0A2H1EB93</accession>
<evidence type="ECO:0000259" key="1">
    <source>
        <dbReference type="Pfam" id="PF13588"/>
    </source>
</evidence>
<dbReference type="KEGG" id="tmar:MARIT_2247"/>
<reference evidence="2 3" key="1">
    <citation type="submission" date="2016-11" db="EMBL/GenBank/DDBJ databases">
        <authorList>
            <person name="Jaros S."/>
            <person name="Januszkiewicz K."/>
            <person name="Wedrychowicz H."/>
        </authorList>
    </citation>
    <scope>NUCLEOTIDE SEQUENCE [LARGE SCALE GENOMIC DNA]</scope>
    <source>
        <strain evidence="2">NCIMB 2154T</strain>
    </source>
</reference>
<evidence type="ECO:0000313" key="3">
    <source>
        <dbReference type="Proteomes" id="UP000231564"/>
    </source>
</evidence>
<dbReference type="AlphaFoldDB" id="A0A2H1EB93"/>
<dbReference type="STRING" id="1349785.GCA_000509405_00291"/>
<dbReference type="Proteomes" id="UP000231564">
    <property type="component" value="Chromosome MARIT"/>
</dbReference>
<protein>
    <recommendedName>
        <fullName evidence="1">Type I restriction enzyme R protein N-terminal domain-containing protein</fullName>
    </recommendedName>
</protein>
<dbReference type="Gene3D" id="3.90.1570.30">
    <property type="match status" value="1"/>
</dbReference>
<organism evidence="2 3">
    <name type="scientific">Tenacibaculum maritimum NCIMB 2154</name>
    <dbReference type="NCBI Taxonomy" id="1349785"/>
    <lineage>
        <taxon>Bacteria</taxon>
        <taxon>Pseudomonadati</taxon>
        <taxon>Bacteroidota</taxon>
        <taxon>Flavobacteriia</taxon>
        <taxon>Flavobacteriales</taxon>
        <taxon>Flavobacteriaceae</taxon>
        <taxon>Tenacibaculum</taxon>
    </lineage>
</organism>
<evidence type="ECO:0000313" key="2">
    <source>
        <dbReference type="EMBL" id="SFZ83818.1"/>
    </source>
</evidence>
<dbReference type="InterPro" id="IPR029464">
    <property type="entry name" value="HSDR_N"/>
</dbReference>
<dbReference type="Pfam" id="PF13588">
    <property type="entry name" value="HSDR_N_2"/>
    <property type="match status" value="1"/>
</dbReference>
<sequence>MNLPEYFFKLKSNEKHTFIFDRIRKKYVVLTPEEWVRQHFVEFLIHEKKYPISLIALEKQLVINNRKKRSDILIFSPNGMPHIVVECKAPHIKITQDTFDQIARYNLALKAHYLIVTNGLEHYFCQMDAVHESYLFLKEIPNYNSSSFSDSTHY</sequence>
<gene>
    <name evidence="2" type="ORF">MARIT_2247</name>
</gene>
<proteinExistence type="predicted"/>
<feature type="domain" description="Type I restriction enzyme R protein N-terminal" evidence="1">
    <location>
        <begin position="32"/>
        <end position="141"/>
    </location>
</feature>
<dbReference type="EMBL" id="LT634361">
    <property type="protein sequence ID" value="SFZ83818.1"/>
    <property type="molecule type" value="Genomic_DNA"/>
</dbReference>